<feature type="domain" description="HTH crp-type" evidence="5">
    <location>
        <begin position="143"/>
        <end position="216"/>
    </location>
</feature>
<dbReference type="Proteomes" id="UP000253744">
    <property type="component" value="Chromosome"/>
</dbReference>
<evidence type="ECO:0000259" key="4">
    <source>
        <dbReference type="PROSITE" id="PS50042"/>
    </source>
</evidence>
<keyword evidence="1" id="KW-0805">Transcription regulation</keyword>
<dbReference type="InterPro" id="IPR050397">
    <property type="entry name" value="Env_Response_Regulators"/>
</dbReference>
<feature type="domain" description="Cyclic nucleotide-binding" evidence="4">
    <location>
        <begin position="5"/>
        <end position="129"/>
    </location>
</feature>
<organism evidence="6 7">
    <name type="scientific">Deinococcus wulumuqiensis</name>
    <dbReference type="NCBI Taxonomy" id="980427"/>
    <lineage>
        <taxon>Bacteria</taxon>
        <taxon>Thermotogati</taxon>
        <taxon>Deinococcota</taxon>
        <taxon>Deinococci</taxon>
        <taxon>Deinococcales</taxon>
        <taxon>Deinococcaceae</taxon>
        <taxon>Deinococcus</taxon>
    </lineage>
</organism>
<dbReference type="Gene3D" id="1.10.10.10">
    <property type="entry name" value="Winged helix-like DNA-binding domain superfamily/Winged helix DNA-binding domain"/>
    <property type="match status" value="1"/>
</dbReference>
<proteinExistence type="predicted"/>
<dbReference type="InterPro" id="IPR000595">
    <property type="entry name" value="cNMP-bd_dom"/>
</dbReference>
<dbReference type="SMART" id="SM00419">
    <property type="entry name" value="HTH_CRP"/>
    <property type="match status" value="1"/>
</dbReference>
<gene>
    <name evidence="6" type="ORF">DVJ83_05790</name>
</gene>
<reference evidence="6 7" key="1">
    <citation type="submission" date="2018-07" db="EMBL/GenBank/DDBJ databases">
        <title>Complete Genome and Methylome Analysis of Deinococcus wulumuqiensis NEB 479.</title>
        <authorList>
            <person name="Fomenkov A."/>
            <person name="Luyten Y."/>
            <person name="Vincze T."/>
            <person name="Anton B.P."/>
            <person name="Clark T."/>
            <person name="Roberts R.J."/>
            <person name="Morgan R.D."/>
        </authorList>
    </citation>
    <scope>NUCLEOTIDE SEQUENCE [LARGE SCALE GENOMIC DNA]</scope>
    <source>
        <strain evidence="6 7">NEB 479</strain>
    </source>
</reference>
<accession>A0A345IGD5</accession>
<dbReference type="AlphaFoldDB" id="A0A345IGD5"/>
<dbReference type="SMART" id="SM00100">
    <property type="entry name" value="cNMP"/>
    <property type="match status" value="1"/>
</dbReference>
<dbReference type="Gene3D" id="2.60.120.10">
    <property type="entry name" value="Jelly Rolls"/>
    <property type="match status" value="1"/>
</dbReference>
<evidence type="ECO:0000313" key="6">
    <source>
        <dbReference type="EMBL" id="AXG98757.1"/>
    </source>
</evidence>
<dbReference type="InterPro" id="IPR012318">
    <property type="entry name" value="HTH_CRP"/>
</dbReference>
<dbReference type="InterPro" id="IPR036388">
    <property type="entry name" value="WH-like_DNA-bd_sf"/>
</dbReference>
<evidence type="ECO:0000256" key="2">
    <source>
        <dbReference type="ARBA" id="ARBA00023125"/>
    </source>
</evidence>
<dbReference type="EMBL" id="CP031158">
    <property type="protein sequence ID" value="AXG98757.1"/>
    <property type="molecule type" value="Genomic_DNA"/>
</dbReference>
<dbReference type="GO" id="GO:0003700">
    <property type="term" value="F:DNA-binding transcription factor activity"/>
    <property type="evidence" value="ECO:0007669"/>
    <property type="project" value="TreeGrafter"/>
</dbReference>
<sequence>MLPGAFASLPAEVQAQLTAAGRSGRWGRGGLIFHPDDPAETLHLLTRGTVRLYRLGSGAREVTLDVHVPGALLGAPALLPGSGHSATYGMYAEAMDEVETLQLGQGALHRLFGQQPAALLALTEQLTRQTRGVQERLSGLVFLEVSQRLALALLALAEREGGWDGPALALRDRISHQDLAHAVGSTRETITKLLGDFRARGLLDLGYRRIVLTDRAGLEQAARQPLGPLDS</sequence>
<dbReference type="Pfam" id="PF13545">
    <property type="entry name" value="HTH_Crp_2"/>
    <property type="match status" value="1"/>
</dbReference>
<protein>
    <submittedName>
        <fullName evidence="6">Crp/Fnr family transcriptional regulator</fullName>
    </submittedName>
</protein>
<dbReference type="PROSITE" id="PS51063">
    <property type="entry name" value="HTH_CRP_2"/>
    <property type="match status" value="1"/>
</dbReference>
<keyword evidence="3" id="KW-0804">Transcription</keyword>
<dbReference type="InterPro" id="IPR014710">
    <property type="entry name" value="RmlC-like_jellyroll"/>
</dbReference>
<evidence type="ECO:0000256" key="1">
    <source>
        <dbReference type="ARBA" id="ARBA00023015"/>
    </source>
</evidence>
<dbReference type="SUPFAM" id="SSF51206">
    <property type="entry name" value="cAMP-binding domain-like"/>
    <property type="match status" value="1"/>
</dbReference>
<dbReference type="InterPro" id="IPR036390">
    <property type="entry name" value="WH_DNA-bd_sf"/>
</dbReference>
<dbReference type="CDD" id="cd00038">
    <property type="entry name" value="CAP_ED"/>
    <property type="match status" value="1"/>
</dbReference>
<dbReference type="PANTHER" id="PTHR24567:SF74">
    <property type="entry name" value="HTH-TYPE TRANSCRIPTIONAL REGULATOR ARCR"/>
    <property type="match status" value="1"/>
</dbReference>
<keyword evidence="2" id="KW-0238">DNA-binding</keyword>
<evidence type="ECO:0000313" key="7">
    <source>
        <dbReference type="Proteomes" id="UP000253744"/>
    </source>
</evidence>
<dbReference type="PROSITE" id="PS50042">
    <property type="entry name" value="CNMP_BINDING_3"/>
    <property type="match status" value="1"/>
</dbReference>
<dbReference type="STRING" id="1288484.GCA_000348665_00624"/>
<name>A0A345IGD5_9DEIO</name>
<dbReference type="SUPFAM" id="SSF46785">
    <property type="entry name" value="Winged helix' DNA-binding domain"/>
    <property type="match status" value="1"/>
</dbReference>
<dbReference type="GO" id="GO:0003677">
    <property type="term" value="F:DNA binding"/>
    <property type="evidence" value="ECO:0007669"/>
    <property type="project" value="UniProtKB-KW"/>
</dbReference>
<dbReference type="GO" id="GO:0005829">
    <property type="term" value="C:cytosol"/>
    <property type="evidence" value="ECO:0007669"/>
    <property type="project" value="TreeGrafter"/>
</dbReference>
<dbReference type="KEGG" id="dwu:DVJ83_05790"/>
<dbReference type="RefSeq" id="WP_114671721.1">
    <property type="nucleotide sequence ID" value="NZ_CALTYN010000005.1"/>
</dbReference>
<dbReference type="PANTHER" id="PTHR24567">
    <property type="entry name" value="CRP FAMILY TRANSCRIPTIONAL REGULATORY PROTEIN"/>
    <property type="match status" value="1"/>
</dbReference>
<dbReference type="Pfam" id="PF00027">
    <property type="entry name" value="cNMP_binding"/>
    <property type="match status" value="1"/>
</dbReference>
<dbReference type="InterPro" id="IPR018490">
    <property type="entry name" value="cNMP-bd_dom_sf"/>
</dbReference>
<evidence type="ECO:0000256" key="3">
    <source>
        <dbReference type="ARBA" id="ARBA00023163"/>
    </source>
</evidence>
<evidence type="ECO:0000259" key="5">
    <source>
        <dbReference type="PROSITE" id="PS51063"/>
    </source>
</evidence>
<dbReference type="FunFam" id="1.10.10.10:FF:000019">
    <property type="entry name" value="Crp/Fnr family transcriptional regulator"/>
    <property type="match status" value="1"/>
</dbReference>